<keyword evidence="3" id="KW-0808">Transferase</keyword>
<sequence>MNIQKVMLVSHHAHPQIVTGAEKALLMFGSACQSVHLEVLWISPTPGLSYERAIQMGMDTRLVSFPFLWNLIYNPNELVEELSIFQQAADDSELNEVIATYSPDLIVSNSAINGMPALIARKRKIPVWWYIHEVIPKLDGIDRFLSMIHSHSDRVLVPSMTVAQSISQGNNTASSVQLLPYGVEIPSYPSLIGNRQKVRNQNGWTYNHVVIGWFGSVYQGKGLLELIRACSFLKNQEKTIILLAAGNIGDPGYFNVCQEEAKLLESVEFRYLGALPHIEEVLASVDMVVVPSIVEEAFPNVALEAMSFGKPVVAFESGGLKEIVVNGETGLLAGTGDIVLLSSYIQDLVHESAKRVRMGTKGRKRAVNLFRKEIFQRRVQKIIQQK</sequence>
<dbReference type="Gene3D" id="3.40.50.2000">
    <property type="entry name" value="Glycogen Phosphorylase B"/>
    <property type="match status" value="2"/>
</dbReference>
<dbReference type="EMBL" id="JBHSHC010000002">
    <property type="protein sequence ID" value="MFC4765807.1"/>
    <property type="molecule type" value="Genomic_DNA"/>
</dbReference>
<dbReference type="InterPro" id="IPR050194">
    <property type="entry name" value="Glycosyltransferase_grp1"/>
</dbReference>
<accession>A0ABV9PZI2</accession>
<evidence type="ECO:0000259" key="1">
    <source>
        <dbReference type="Pfam" id="PF00534"/>
    </source>
</evidence>
<dbReference type="InterPro" id="IPR028098">
    <property type="entry name" value="Glyco_trans_4-like_N"/>
</dbReference>
<gene>
    <name evidence="3" type="ORF">ACFO8Q_00095</name>
</gene>
<evidence type="ECO:0000313" key="3">
    <source>
        <dbReference type="EMBL" id="MFC4765807.1"/>
    </source>
</evidence>
<dbReference type="EC" id="2.4.-.-" evidence="3"/>
<evidence type="ECO:0000313" key="4">
    <source>
        <dbReference type="Proteomes" id="UP001596002"/>
    </source>
</evidence>
<name>A0ABV9PZI2_9BACL</name>
<dbReference type="GO" id="GO:0016757">
    <property type="term" value="F:glycosyltransferase activity"/>
    <property type="evidence" value="ECO:0007669"/>
    <property type="project" value="UniProtKB-KW"/>
</dbReference>
<comment type="caution">
    <text evidence="3">The sequence shown here is derived from an EMBL/GenBank/DDBJ whole genome shotgun (WGS) entry which is preliminary data.</text>
</comment>
<dbReference type="PANTHER" id="PTHR45947:SF3">
    <property type="entry name" value="SULFOQUINOVOSYL TRANSFERASE SQD2"/>
    <property type="match status" value="1"/>
</dbReference>
<protein>
    <submittedName>
        <fullName evidence="3">Glycosyltransferase family 4 protein</fullName>
        <ecNumber evidence="3">2.4.-.-</ecNumber>
    </submittedName>
</protein>
<dbReference type="SUPFAM" id="SSF53756">
    <property type="entry name" value="UDP-Glycosyltransferase/glycogen phosphorylase"/>
    <property type="match status" value="1"/>
</dbReference>
<dbReference type="InterPro" id="IPR001296">
    <property type="entry name" value="Glyco_trans_1"/>
</dbReference>
<feature type="domain" description="Glycosyl transferase family 1" evidence="1">
    <location>
        <begin position="195"/>
        <end position="365"/>
    </location>
</feature>
<dbReference type="PANTHER" id="PTHR45947">
    <property type="entry name" value="SULFOQUINOVOSYL TRANSFERASE SQD2"/>
    <property type="match status" value="1"/>
</dbReference>
<dbReference type="RefSeq" id="WP_380023352.1">
    <property type="nucleotide sequence ID" value="NZ_JBHSHC010000002.1"/>
</dbReference>
<evidence type="ECO:0000259" key="2">
    <source>
        <dbReference type="Pfam" id="PF13439"/>
    </source>
</evidence>
<proteinExistence type="predicted"/>
<reference evidence="4" key="1">
    <citation type="journal article" date="2019" name="Int. J. Syst. Evol. Microbiol.">
        <title>The Global Catalogue of Microorganisms (GCM) 10K type strain sequencing project: providing services to taxonomists for standard genome sequencing and annotation.</title>
        <authorList>
            <consortium name="The Broad Institute Genomics Platform"/>
            <consortium name="The Broad Institute Genome Sequencing Center for Infectious Disease"/>
            <person name="Wu L."/>
            <person name="Ma J."/>
        </authorList>
    </citation>
    <scope>NUCLEOTIDE SEQUENCE [LARGE SCALE GENOMIC DNA]</scope>
    <source>
        <strain evidence="4">WYCCWR 12678</strain>
    </source>
</reference>
<dbReference type="CDD" id="cd03801">
    <property type="entry name" value="GT4_PimA-like"/>
    <property type="match status" value="1"/>
</dbReference>
<dbReference type="Pfam" id="PF00534">
    <property type="entry name" value="Glycos_transf_1"/>
    <property type="match status" value="1"/>
</dbReference>
<keyword evidence="4" id="KW-1185">Reference proteome</keyword>
<feature type="domain" description="Glycosyltransferase subfamily 4-like N-terminal" evidence="2">
    <location>
        <begin position="88"/>
        <end position="184"/>
    </location>
</feature>
<dbReference type="Proteomes" id="UP001596002">
    <property type="component" value="Unassembled WGS sequence"/>
</dbReference>
<dbReference type="Pfam" id="PF13439">
    <property type="entry name" value="Glyco_transf_4"/>
    <property type="match status" value="1"/>
</dbReference>
<keyword evidence="3" id="KW-0328">Glycosyltransferase</keyword>
<organism evidence="3 4">
    <name type="scientific">Effusibacillus consociatus</name>
    <dbReference type="NCBI Taxonomy" id="1117041"/>
    <lineage>
        <taxon>Bacteria</taxon>
        <taxon>Bacillati</taxon>
        <taxon>Bacillota</taxon>
        <taxon>Bacilli</taxon>
        <taxon>Bacillales</taxon>
        <taxon>Alicyclobacillaceae</taxon>
        <taxon>Effusibacillus</taxon>
    </lineage>
</organism>